<dbReference type="EMBL" id="UINC01059232">
    <property type="protein sequence ID" value="SVB82416.1"/>
    <property type="molecule type" value="Genomic_DNA"/>
</dbReference>
<dbReference type="PANTHER" id="PTHR34203:SF15">
    <property type="entry name" value="SLL1173 PROTEIN"/>
    <property type="match status" value="1"/>
</dbReference>
<evidence type="ECO:0000259" key="1">
    <source>
        <dbReference type="Pfam" id="PF05050"/>
    </source>
</evidence>
<dbReference type="PANTHER" id="PTHR34203">
    <property type="entry name" value="METHYLTRANSFERASE, FKBM FAMILY PROTEIN"/>
    <property type="match status" value="1"/>
</dbReference>
<organism evidence="2">
    <name type="scientific">marine metagenome</name>
    <dbReference type="NCBI Taxonomy" id="408172"/>
    <lineage>
        <taxon>unclassified sequences</taxon>
        <taxon>metagenomes</taxon>
        <taxon>ecological metagenomes</taxon>
    </lineage>
</organism>
<dbReference type="Pfam" id="PF05050">
    <property type="entry name" value="Methyltransf_21"/>
    <property type="match status" value="1"/>
</dbReference>
<name>A0A382H545_9ZZZZ</name>
<gene>
    <name evidence="2" type="ORF">METZ01_LOCUS235270</name>
</gene>
<reference evidence="2" key="1">
    <citation type="submission" date="2018-05" db="EMBL/GenBank/DDBJ databases">
        <authorList>
            <person name="Lanie J.A."/>
            <person name="Ng W.-L."/>
            <person name="Kazmierczak K.M."/>
            <person name="Andrzejewski T.M."/>
            <person name="Davidsen T.M."/>
            <person name="Wayne K.J."/>
            <person name="Tettelin H."/>
            <person name="Glass J.I."/>
            <person name="Rusch D."/>
            <person name="Podicherti R."/>
            <person name="Tsui H.-C.T."/>
            <person name="Winkler M.E."/>
        </authorList>
    </citation>
    <scope>NUCLEOTIDE SEQUENCE</scope>
</reference>
<dbReference type="InterPro" id="IPR029063">
    <property type="entry name" value="SAM-dependent_MTases_sf"/>
</dbReference>
<feature type="domain" description="Methyltransferase FkbM" evidence="1">
    <location>
        <begin position="76"/>
        <end position="233"/>
    </location>
</feature>
<dbReference type="Gene3D" id="3.40.50.150">
    <property type="entry name" value="Vaccinia Virus protein VP39"/>
    <property type="match status" value="1"/>
</dbReference>
<dbReference type="InterPro" id="IPR006342">
    <property type="entry name" value="FkbM_mtfrase"/>
</dbReference>
<sequence>MNIKELKYFMRSWSFDFAMSLRDKTHKLKSYNWNGKEVYYRTSSSDMSLIYGILLKSKHRSEYYFAEKIKPKVILDIGGNVGITSVYLASIFPNATIYTFEPLLENYKILIKNTEQYSNIKVFNVGLGSKNGSFKVYLSDDSENFGGVSFYSEGEGNKSESYTECEVRNINDVIEELGISSIDLMKIDTEGAEYDILSSLNDEILLSILWITGELHGNRDFELLNYLNSMGFSISVKKLIDNRLFMFNAGKEEIISQLSRKEIKIL</sequence>
<protein>
    <recommendedName>
        <fullName evidence="1">Methyltransferase FkbM domain-containing protein</fullName>
    </recommendedName>
</protein>
<dbReference type="InterPro" id="IPR052514">
    <property type="entry name" value="SAM-dependent_MTase"/>
</dbReference>
<accession>A0A382H545</accession>
<dbReference type="SUPFAM" id="SSF53335">
    <property type="entry name" value="S-adenosyl-L-methionine-dependent methyltransferases"/>
    <property type="match status" value="1"/>
</dbReference>
<dbReference type="AlphaFoldDB" id="A0A382H545"/>
<dbReference type="NCBIfam" id="TIGR01444">
    <property type="entry name" value="fkbM_fam"/>
    <property type="match status" value="1"/>
</dbReference>
<evidence type="ECO:0000313" key="2">
    <source>
        <dbReference type="EMBL" id="SVB82416.1"/>
    </source>
</evidence>
<proteinExistence type="predicted"/>